<comment type="caution">
    <text evidence="9">The sequence shown here is derived from an EMBL/GenBank/DDBJ whole genome shotgun (WGS) entry which is preliminary data.</text>
</comment>
<sequence>MALIGCLGALDTAQKSTGSGGKKRGAAQLRVLGNTSPVLVTDLVTILERLMKVKAKRNIMKLPRNGDVQFTHANQPPIFRHVLRSLPDAALELGVIDTIAAAGNGSRLSPSEIPVALPTKPMNPEAPVLLDRMLLLLVSHSMLKCRMGEKKGKRSSRKDGKGICSRTGL</sequence>
<evidence type="ECO:0000313" key="9">
    <source>
        <dbReference type="EMBL" id="KAG2311516.1"/>
    </source>
</evidence>
<reference evidence="9 10" key="1">
    <citation type="submission" date="2020-02" db="EMBL/GenBank/DDBJ databases">
        <authorList>
            <person name="Ma Q."/>
            <person name="Huang Y."/>
            <person name="Song X."/>
            <person name="Pei D."/>
        </authorList>
    </citation>
    <scope>NUCLEOTIDE SEQUENCE [LARGE SCALE GENOMIC DNA]</scope>
    <source>
        <strain evidence="9">Sxm20200214</strain>
        <tissue evidence="9">Leaf</tissue>
    </source>
</reference>
<accession>A0A8X7VHR7</accession>
<protein>
    <recommendedName>
        <fullName evidence="8">O-methyltransferase dimerisation domain-containing protein</fullName>
    </recommendedName>
</protein>
<comment type="similarity">
    <text evidence="1">Belongs to the NAD(P)-dependent epimerase/dehydratase family.</text>
</comment>
<keyword evidence="6" id="KW-0413">Isomerase</keyword>
<feature type="region of interest" description="Disordered" evidence="7">
    <location>
        <begin position="147"/>
        <end position="169"/>
    </location>
</feature>
<evidence type="ECO:0000256" key="4">
    <source>
        <dbReference type="ARBA" id="ARBA00022691"/>
    </source>
</evidence>
<dbReference type="AlphaFoldDB" id="A0A8X7VHR7"/>
<dbReference type="Pfam" id="PF08100">
    <property type="entry name" value="Dimerisation"/>
    <property type="match status" value="1"/>
</dbReference>
<dbReference type="FunFam" id="1.10.10.10:FF:000357">
    <property type="entry name" value="Caffeic acid 3-O-methyltransferase"/>
    <property type="match status" value="1"/>
</dbReference>
<dbReference type="SUPFAM" id="SSF46785">
    <property type="entry name" value="Winged helix' DNA-binding domain"/>
    <property type="match status" value="1"/>
</dbReference>
<evidence type="ECO:0000256" key="3">
    <source>
        <dbReference type="ARBA" id="ARBA00022679"/>
    </source>
</evidence>
<keyword evidence="2" id="KW-0489">Methyltransferase</keyword>
<evidence type="ECO:0000256" key="7">
    <source>
        <dbReference type="SAM" id="MobiDB-lite"/>
    </source>
</evidence>
<dbReference type="GO" id="GO:0016853">
    <property type="term" value="F:isomerase activity"/>
    <property type="evidence" value="ECO:0007669"/>
    <property type="project" value="UniProtKB-KW"/>
</dbReference>
<evidence type="ECO:0000259" key="8">
    <source>
        <dbReference type="Pfam" id="PF08100"/>
    </source>
</evidence>
<name>A0A8X7VHR7_BRACI</name>
<evidence type="ECO:0000256" key="6">
    <source>
        <dbReference type="ARBA" id="ARBA00023235"/>
    </source>
</evidence>
<keyword evidence="10" id="KW-1185">Reference proteome</keyword>
<evidence type="ECO:0000313" key="10">
    <source>
        <dbReference type="Proteomes" id="UP000886595"/>
    </source>
</evidence>
<proteinExistence type="inferred from homology"/>
<feature type="domain" description="O-methyltransferase dimerisation" evidence="8">
    <location>
        <begin position="89"/>
        <end position="150"/>
    </location>
</feature>
<dbReference type="InterPro" id="IPR036390">
    <property type="entry name" value="WH_DNA-bd_sf"/>
</dbReference>
<gene>
    <name evidence="9" type="ORF">Bca52824_023073</name>
</gene>
<dbReference type="GO" id="GO:0008168">
    <property type="term" value="F:methyltransferase activity"/>
    <property type="evidence" value="ECO:0007669"/>
    <property type="project" value="UniProtKB-KW"/>
</dbReference>
<keyword evidence="4" id="KW-0949">S-adenosyl-L-methionine</keyword>
<dbReference type="GO" id="GO:0046983">
    <property type="term" value="F:protein dimerization activity"/>
    <property type="evidence" value="ECO:0007669"/>
    <property type="project" value="InterPro"/>
</dbReference>
<dbReference type="Proteomes" id="UP000886595">
    <property type="component" value="Unassembled WGS sequence"/>
</dbReference>
<organism evidence="9 10">
    <name type="scientific">Brassica carinata</name>
    <name type="common">Ethiopian mustard</name>
    <name type="synonym">Abyssinian cabbage</name>
    <dbReference type="NCBI Taxonomy" id="52824"/>
    <lineage>
        <taxon>Eukaryota</taxon>
        <taxon>Viridiplantae</taxon>
        <taxon>Streptophyta</taxon>
        <taxon>Embryophyta</taxon>
        <taxon>Tracheophyta</taxon>
        <taxon>Spermatophyta</taxon>
        <taxon>Magnoliopsida</taxon>
        <taxon>eudicotyledons</taxon>
        <taxon>Gunneridae</taxon>
        <taxon>Pentapetalae</taxon>
        <taxon>rosids</taxon>
        <taxon>malvids</taxon>
        <taxon>Brassicales</taxon>
        <taxon>Brassicaceae</taxon>
        <taxon>Brassiceae</taxon>
        <taxon>Brassica</taxon>
    </lineage>
</organism>
<dbReference type="InterPro" id="IPR012967">
    <property type="entry name" value="COMT_dimerisation"/>
</dbReference>
<keyword evidence="3" id="KW-0808">Transferase</keyword>
<keyword evidence="5" id="KW-0520">NAD</keyword>
<dbReference type="PANTHER" id="PTHR43574">
    <property type="entry name" value="EPIMERASE-RELATED"/>
    <property type="match status" value="1"/>
</dbReference>
<evidence type="ECO:0000256" key="5">
    <source>
        <dbReference type="ARBA" id="ARBA00023027"/>
    </source>
</evidence>
<dbReference type="GO" id="GO:0032259">
    <property type="term" value="P:methylation"/>
    <property type="evidence" value="ECO:0007669"/>
    <property type="project" value="UniProtKB-KW"/>
</dbReference>
<evidence type="ECO:0000256" key="1">
    <source>
        <dbReference type="ARBA" id="ARBA00007637"/>
    </source>
</evidence>
<dbReference type="OrthoDB" id="1713649at2759"/>
<dbReference type="EMBL" id="JAAMPC010000005">
    <property type="protein sequence ID" value="KAG2311516.1"/>
    <property type="molecule type" value="Genomic_DNA"/>
</dbReference>
<evidence type="ECO:0000256" key="2">
    <source>
        <dbReference type="ARBA" id="ARBA00022603"/>
    </source>
</evidence>
<dbReference type="Gene3D" id="1.10.10.10">
    <property type="entry name" value="Winged helix-like DNA-binding domain superfamily/Winged helix DNA-binding domain"/>
    <property type="match status" value="1"/>
</dbReference>
<dbReference type="InterPro" id="IPR036388">
    <property type="entry name" value="WH-like_DNA-bd_sf"/>
</dbReference>